<evidence type="ECO:0000313" key="1">
    <source>
        <dbReference type="EMBL" id="HIZ42605.1"/>
    </source>
</evidence>
<comment type="caution">
    <text evidence="1">The sequence shown here is derived from an EMBL/GenBank/DDBJ whole genome shotgun (WGS) entry which is preliminary data.</text>
</comment>
<gene>
    <name evidence="1" type="ORF">H9811_08595</name>
</gene>
<dbReference type="EMBL" id="DXBP01000052">
    <property type="protein sequence ID" value="HIZ42605.1"/>
    <property type="molecule type" value="Genomic_DNA"/>
</dbReference>
<protein>
    <submittedName>
        <fullName evidence="1">Uncharacterized protein</fullName>
    </submittedName>
</protein>
<dbReference type="AlphaFoldDB" id="A0A9D2J9Z3"/>
<sequence>MKPNAARVTLGPASGPSMVRSVHYLYADGTAGSELPLHHYRVDLTDGVLCGGDGALIFSAAWDDCTDEEHRLTCCRADVPLLEYVNRTGQAVWVRNGLASFTLLAKGASVRLPFPPDAGAGPWQIPSTPEEEVWHEQTLAAFWGLQSAPVESGEIPWDRVYCYTEEEGRFWYFPRPESQEADSWWDAREAMDALLQPVRCNGNDPLWFAPERLETLRSLTIAWQGAQPAYSSAWRRPAFWMRGKPVAPEQAKEIIRRTDRYFSWESEKLGLGEYPPGFLPMHLFQCNWFFHNHFPAMYGWCRPDGRIGLDGITGTYPELEELLGDALQLVTVFPELDLVLLLWNCEETYSFEPGQLALHGMPTPEFGMRLHDRRIELLAPKTAWEVFCRYQARYGEDPVSYLSHYNETRGLRWVDLAYLQDCIRAYGGDPAAAAAWAEEKPVLTPQPKPDYDFAVERLRYQGLEEAVRALRAGPAFSQTGGSL</sequence>
<dbReference type="Proteomes" id="UP000824048">
    <property type="component" value="Unassembled WGS sequence"/>
</dbReference>
<organism evidence="1 2">
    <name type="scientific">Candidatus Gemmiger excrementigallinarum</name>
    <dbReference type="NCBI Taxonomy" id="2838609"/>
    <lineage>
        <taxon>Bacteria</taxon>
        <taxon>Bacillati</taxon>
        <taxon>Bacillota</taxon>
        <taxon>Clostridia</taxon>
        <taxon>Eubacteriales</taxon>
        <taxon>Gemmiger</taxon>
    </lineage>
</organism>
<reference evidence="1" key="1">
    <citation type="journal article" date="2021" name="PeerJ">
        <title>Extensive microbial diversity within the chicken gut microbiome revealed by metagenomics and culture.</title>
        <authorList>
            <person name="Gilroy R."/>
            <person name="Ravi A."/>
            <person name="Getino M."/>
            <person name="Pursley I."/>
            <person name="Horton D.L."/>
            <person name="Alikhan N.F."/>
            <person name="Baker D."/>
            <person name="Gharbi K."/>
            <person name="Hall N."/>
            <person name="Watson M."/>
            <person name="Adriaenssens E.M."/>
            <person name="Foster-Nyarko E."/>
            <person name="Jarju S."/>
            <person name="Secka A."/>
            <person name="Antonio M."/>
            <person name="Oren A."/>
            <person name="Chaudhuri R.R."/>
            <person name="La Ragione R."/>
            <person name="Hildebrand F."/>
            <person name="Pallen M.J."/>
        </authorList>
    </citation>
    <scope>NUCLEOTIDE SEQUENCE</scope>
    <source>
        <strain evidence="1">ChiSxjej1B13-11774</strain>
    </source>
</reference>
<accession>A0A9D2J9Z3</accession>
<proteinExistence type="predicted"/>
<name>A0A9D2J9Z3_9FIRM</name>
<evidence type="ECO:0000313" key="2">
    <source>
        <dbReference type="Proteomes" id="UP000824048"/>
    </source>
</evidence>
<reference evidence="1" key="2">
    <citation type="submission" date="2021-04" db="EMBL/GenBank/DDBJ databases">
        <authorList>
            <person name="Gilroy R."/>
        </authorList>
    </citation>
    <scope>NUCLEOTIDE SEQUENCE</scope>
    <source>
        <strain evidence="1">ChiSxjej1B13-11774</strain>
    </source>
</reference>